<evidence type="ECO:0000313" key="1">
    <source>
        <dbReference type="EMBL" id="TMW93130.1"/>
    </source>
</evidence>
<feature type="non-terminal residue" evidence="1">
    <location>
        <position position="1"/>
    </location>
</feature>
<comment type="caution">
    <text evidence="1">The sequence shown here is derived from an EMBL/GenBank/DDBJ whole genome shotgun (WGS) entry which is preliminary data.</text>
</comment>
<protein>
    <submittedName>
        <fullName evidence="1">Uncharacterized protein</fullName>
    </submittedName>
</protein>
<dbReference type="EMBL" id="RXGB01003099">
    <property type="protein sequence ID" value="TMW93130.1"/>
    <property type="molecule type" value="Genomic_DNA"/>
</dbReference>
<sequence>IFKGIQKTLQQAFIKLEKYTTSTSIVLQRSYQLSSSRRLTYKEEAFFDVSEINNISRRSTSSNNLGNTLLNVLES</sequence>
<reference evidence="1" key="1">
    <citation type="submission" date="2019-05" db="EMBL/GenBank/DDBJ databases">
        <title>The de novo reference genome and transcriptome assemblies of the wild tomato species Solanum chilense.</title>
        <authorList>
            <person name="Stam R."/>
            <person name="Nosenko T."/>
            <person name="Hoerger A.C."/>
            <person name="Stephan W."/>
            <person name="Seidel M.A."/>
            <person name="Kuhn J.M.M."/>
            <person name="Haberer G."/>
            <person name="Tellier A."/>
        </authorList>
    </citation>
    <scope>NUCLEOTIDE SEQUENCE</scope>
    <source>
        <tissue evidence="1">Mature leaves</tissue>
    </source>
</reference>
<gene>
    <name evidence="1" type="ORF">EJD97_012128</name>
</gene>
<dbReference type="AlphaFoldDB" id="A0A6N2BH64"/>
<proteinExistence type="predicted"/>
<organism evidence="1">
    <name type="scientific">Solanum chilense</name>
    <name type="common">Tomato</name>
    <name type="synonym">Lycopersicon chilense</name>
    <dbReference type="NCBI Taxonomy" id="4083"/>
    <lineage>
        <taxon>Eukaryota</taxon>
        <taxon>Viridiplantae</taxon>
        <taxon>Streptophyta</taxon>
        <taxon>Embryophyta</taxon>
        <taxon>Tracheophyta</taxon>
        <taxon>Spermatophyta</taxon>
        <taxon>Magnoliopsida</taxon>
        <taxon>eudicotyledons</taxon>
        <taxon>Gunneridae</taxon>
        <taxon>Pentapetalae</taxon>
        <taxon>asterids</taxon>
        <taxon>lamiids</taxon>
        <taxon>Solanales</taxon>
        <taxon>Solanaceae</taxon>
        <taxon>Solanoideae</taxon>
        <taxon>Solaneae</taxon>
        <taxon>Solanum</taxon>
        <taxon>Solanum subgen. Lycopersicon</taxon>
    </lineage>
</organism>
<name>A0A6N2BH64_SOLCI</name>
<accession>A0A6N2BH64</accession>